<feature type="compositionally biased region" description="Polar residues" evidence="4">
    <location>
        <begin position="236"/>
        <end position="251"/>
    </location>
</feature>
<feature type="non-terminal residue" evidence="5">
    <location>
        <position position="1645"/>
    </location>
</feature>
<dbReference type="EMBL" id="CAMXCT010000788">
    <property type="protein sequence ID" value="CAI3983297.1"/>
    <property type="molecule type" value="Genomic_DNA"/>
</dbReference>
<comment type="caution">
    <text evidence="5">The sequence shown here is derived from an EMBL/GenBank/DDBJ whole genome shotgun (WGS) entry which is preliminary data.</text>
</comment>
<keyword evidence="8" id="KW-1185">Reference proteome</keyword>
<dbReference type="InterPro" id="IPR002110">
    <property type="entry name" value="Ankyrin_rpt"/>
</dbReference>
<dbReference type="EMBL" id="CAMXCT030000788">
    <property type="protein sequence ID" value="CAL4770609.1"/>
    <property type="molecule type" value="Genomic_DNA"/>
</dbReference>
<reference evidence="5" key="1">
    <citation type="submission" date="2022-10" db="EMBL/GenBank/DDBJ databases">
        <authorList>
            <person name="Chen Y."/>
            <person name="Dougan E. K."/>
            <person name="Chan C."/>
            <person name="Rhodes N."/>
            <person name="Thang M."/>
        </authorList>
    </citation>
    <scope>NUCLEOTIDE SEQUENCE</scope>
</reference>
<evidence type="ECO:0000313" key="5">
    <source>
        <dbReference type="EMBL" id="CAI3983297.1"/>
    </source>
</evidence>
<proteinExistence type="predicted"/>
<dbReference type="Proteomes" id="UP001152797">
    <property type="component" value="Unassembled WGS sequence"/>
</dbReference>
<evidence type="ECO:0000256" key="1">
    <source>
        <dbReference type="ARBA" id="ARBA00022737"/>
    </source>
</evidence>
<protein>
    <submittedName>
        <fullName evidence="7">Ankyrin repeat protein PAE1861</fullName>
    </submittedName>
</protein>
<feature type="region of interest" description="Disordered" evidence="4">
    <location>
        <begin position="1200"/>
        <end position="1219"/>
    </location>
</feature>
<evidence type="ECO:0000256" key="2">
    <source>
        <dbReference type="ARBA" id="ARBA00023043"/>
    </source>
</evidence>
<evidence type="ECO:0000313" key="7">
    <source>
        <dbReference type="EMBL" id="CAL4770609.1"/>
    </source>
</evidence>
<dbReference type="InterPro" id="IPR036770">
    <property type="entry name" value="Ankyrin_rpt-contain_sf"/>
</dbReference>
<organism evidence="5">
    <name type="scientific">Cladocopium goreaui</name>
    <dbReference type="NCBI Taxonomy" id="2562237"/>
    <lineage>
        <taxon>Eukaryota</taxon>
        <taxon>Sar</taxon>
        <taxon>Alveolata</taxon>
        <taxon>Dinophyceae</taxon>
        <taxon>Suessiales</taxon>
        <taxon>Symbiodiniaceae</taxon>
        <taxon>Cladocopium</taxon>
    </lineage>
</organism>
<keyword evidence="2 3" id="KW-0040">ANK repeat</keyword>
<feature type="region of interest" description="Disordered" evidence="4">
    <location>
        <begin position="1"/>
        <end position="21"/>
    </location>
</feature>
<evidence type="ECO:0000256" key="4">
    <source>
        <dbReference type="SAM" id="MobiDB-lite"/>
    </source>
</evidence>
<dbReference type="EMBL" id="CAMXCT020000788">
    <property type="protein sequence ID" value="CAL1136672.1"/>
    <property type="molecule type" value="Genomic_DNA"/>
</dbReference>
<dbReference type="Gene3D" id="1.25.40.20">
    <property type="entry name" value="Ankyrin repeat-containing domain"/>
    <property type="match status" value="1"/>
</dbReference>
<evidence type="ECO:0000256" key="3">
    <source>
        <dbReference type="PROSITE-ProRule" id="PRU00023"/>
    </source>
</evidence>
<dbReference type="PROSITE" id="PS50297">
    <property type="entry name" value="ANK_REP_REGION"/>
    <property type="match status" value="1"/>
</dbReference>
<evidence type="ECO:0000313" key="6">
    <source>
        <dbReference type="EMBL" id="CAL1136672.1"/>
    </source>
</evidence>
<dbReference type="SMART" id="SM00248">
    <property type="entry name" value="ANK"/>
    <property type="match status" value="3"/>
</dbReference>
<feature type="non-terminal residue" evidence="5">
    <location>
        <position position="1"/>
    </location>
</feature>
<accession>A0A9P1C0Q0</accession>
<dbReference type="Pfam" id="PF12796">
    <property type="entry name" value="Ank_2"/>
    <property type="match status" value="1"/>
</dbReference>
<gene>
    <name evidence="5" type="ORF">C1SCF055_LOCUS10918</name>
</gene>
<feature type="region of interest" description="Disordered" evidence="4">
    <location>
        <begin position="1262"/>
        <end position="1290"/>
    </location>
</feature>
<feature type="region of interest" description="Disordered" evidence="4">
    <location>
        <begin position="33"/>
        <end position="57"/>
    </location>
</feature>
<evidence type="ECO:0000313" key="8">
    <source>
        <dbReference type="Proteomes" id="UP001152797"/>
    </source>
</evidence>
<dbReference type="PANTHER" id="PTHR24126:SF14">
    <property type="entry name" value="ANK_REP_REGION DOMAIN-CONTAINING PROTEIN"/>
    <property type="match status" value="1"/>
</dbReference>
<feature type="compositionally biased region" description="Basic and acidic residues" evidence="4">
    <location>
        <begin position="256"/>
        <end position="271"/>
    </location>
</feature>
<sequence>EERSGSHRSNPPNWRGASNIGLGLVHSSLKDMQKVERRRISRAPDAPDEDGTEPLPLQDQHAMNRSVAEFFARNELAEVLSAPHAVFADDEELPHHDWWGFLMDQREKQHLFYFHAILMYAGVRGGCIHPESDLLASYDLASFVRSYEEDLVRAWPRQEFIHGRLTGYHHFVHAAISLARKYFGDKWPVVSSPTWSRDSKLANIKIPKEAVGPFALKALCQGGVDSLDILDKPSHDSSSGAGISGQQTEQNPAEVRTIRIQREPEDAEAAKAHQKRRISDSSSSKGEPDTSQDDPPSQKKKKRRVNQEEEFAKSILRQKGLDFNNHFQGEHKGSGHGSEHWKLFLKGVAGQADITCSICQRLITSFGINTSAETPTNVPEAPSETALTALQDQASASQDPAALQSLAVVQLSESPPKKRSRVGRPRKIEQDVDQFNLVEYLQQKRPGNDMRAVACTKQRYQYMELIETWAERSFWIDLVHATLQGNACSQLQIASKMVSLFPILDKNELEKISYSDALRHCKNFFLNVPRKSMCPALLRFLELNLNYLTPGVVRAYVEAVANGDLTHTELRVTELVAQGRLRADQITRLLVPALLDKSDKLARGKVRRTGNAALCEAGVQEKGQANRDQLVEAIKNAIDCLQNVEGSRSFMLIRDETVYSKSFNMLYGLSEDMPCVVGGVHPRCPRHALTGRDVHSDQEAAHFLNPRYLQTCRYDDTGVNLLQFINALTTSGWHISTLLTAEQIAKNALTSYFLILLWIKVRQVSPLPFPRYLLLVALIGHVHLWASAEYDSWRILLVPTGPVDFKFQQCATADQFVRSCTLLEFGYQIGINASMGAVNWLELSATSPTLESKLSRRWGLSLDSRVGANATFVWVQWVLAESLPEATGPMAHIEIHHQIHPKPWYESIGSFRAQAGTLCFRQCDIRMDPLAPASRSTETPATAGGNSIRSNSIMGEVAMDKTLQSESLDEILRSSCTHAEISMKRRQPLQAEPLSQQFHLQWQPQAAKCEYKRRRCPLKVCGWDICQVSRFMKQYIKGKAISIFPSDGYLGHFADRGANGLHYIVHHPDVEYRVAKQEHIMIVRDKLGGDCIQIRSTDCSNDNAGGRTFIVYFFTQLWKWKEGCRKELPLREDDAPGVVDQVLEMDADHDCIFTHRYAGDEKCTISTSADGLPTLTTKSDDGMVNIRNIKDIFHELTKQNPTSAGARKGGGGTGTSAFGRPNCSVKAQHLVIASGHSISDDHDLNCPTGILWDQELGQDMTAEEGKSVEKKNRLGRGLKVESRSNSKEENGLMCRTELHNAVCRGDETCVQQLLQNRAAVDANDGSGRTPLHLASDAASEVGVKLIELLLEARATTDATDLSGLTPLNLECDSKYAEAVAVLQSAEGSSRVPEGMAEDYGGTEDQLNTQRAELSDYFAKRYLAGELYDGSCYSNSYVGELGTYKYEASDGDVMVWQHAFDLRAFGLKGEEVVTLYHYTDEKAFRNVGNLEQTAAQLFASLVDERAHFGKGLYATQHEPAAARLKCDAERPTPEEAQKGMPSGATAERPDMAVKTVKDSAGQDGEVQHAAAEADSILDLQQLRLRMLRASAGEDVLMADCMFELARRLDGRARYDSMEKRKSCTESACESAWISASQGATVIALVL</sequence>
<dbReference type="PANTHER" id="PTHR24126">
    <property type="entry name" value="ANKYRIN REPEAT, PH AND SEC7 DOMAIN CONTAINING PROTEIN SECG-RELATED"/>
    <property type="match status" value="1"/>
</dbReference>
<feature type="repeat" description="ANK" evidence="3">
    <location>
        <begin position="1326"/>
        <end position="1361"/>
    </location>
</feature>
<feature type="region of interest" description="Disordered" evidence="4">
    <location>
        <begin position="230"/>
        <end position="308"/>
    </location>
</feature>
<keyword evidence="1" id="KW-0677">Repeat</keyword>
<name>A0A9P1C0Q0_9DINO</name>
<dbReference type="PROSITE" id="PS50088">
    <property type="entry name" value="ANK_REPEAT"/>
    <property type="match status" value="1"/>
</dbReference>
<dbReference type="SUPFAM" id="SSF48403">
    <property type="entry name" value="Ankyrin repeat"/>
    <property type="match status" value="1"/>
</dbReference>
<feature type="compositionally biased region" description="Basic and acidic residues" evidence="4">
    <location>
        <begin position="1263"/>
        <end position="1290"/>
    </location>
</feature>
<reference evidence="6" key="2">
    <citation type="submission" date="2024-04" db="EMBL/GenBank/DDBJ databases">
        <authorList>
            <person name="Chen Y."/>
            <person name="Shah S."/>
            <person name="Dougan E. K."/>
            <person name="Thang M."/>
            <person name="Chan C."/>
        </authorList>
    </citation>
    <scope>NUCLEOTIDE SEQUENCE [LARGE SCALE GENOMIC DNA]</scope>
</reference>